<dbReference type="EMBL" id="BNEC01000006">
    <property type="protein sequence ID" value="GHI74433.1"/>
    <property type="molecule type" value="Genomic_DNA"/>
</dbReference>
<evidence type="ECO:0000313" key="3">
    <source>
        <dbReference type="Proteomes" id="UP000613974"/>
    </source>
</evidence>
<evidence type="ECO:0000313" key="2">
    <source>
        <dbReference type="EMBL" id="GHI74433.1"/>
    </source>
</evidence>
<accession>A0ABQ3T209</accession>
<comment type="caution">
    <text evidence="2">The sequence shown here is derived from an EMBL/GenBank/DDBJ whole genome shotgun (WGS) entry which is preliminary data.</text>
</comment>
<gene>
    <name evidence="2" type="ORF">Snoj_83510</name>
</gene>
<name>A0ABQ3T209_9ACTN</name>
<dbReference type="Proteomes" id="UP000613974">
    <property type="component" value="Unassembled WGS sequence"/>
</dbReference>
<reference evidence="3" key="1">
    <citation type="submission" date="2023-07" db="EMBL/GenBank/DDBJ databases">
        <title>Whole genome shotgun sequence of Streptomyces nojiriensis NBRC 13794.</title>
        <authorList>
            <person name="Komaki H."/>
            <person name="Tamura T."/>
        </authorList>
    </citation>
    <scope>NUCLEOTIDE SEQUENCE [LARGE SCALE GENOMIC DNA]</scope>
    <source>
        <strain evidence="3">NBRC 13794</strain>
    </source>
</reference>
<feature type="region of interest" description="Disordered" evidence="1">
    <location>
        <begin position="71"/>
        <end position="109"/>
    </location>
</feature>
<sequence length="109" mass="10982">MTVPVVTAPPVPGCLVMTAEPSSEISASVKPGRRTSCRGEEGVVAAGGLRAALQDVARGHRPSEPVVVAGAQSNHQDAGPLTSAASVTRPVTTTSAPARRQAVIPAPPR</sequence>
<proteinExistence type="predicted"/>
<evidence type="ECO:0000256" key="1">
    <source>
        <dbReference type="SAM" id="MobiDB-lite"/>
    </source>
</evidence>
<protein>
    <submittedName>
        <fullName evidence="2">Uncharacterized protein</fullName>
    </submittedName>
</protein>
<keyword evidence="3" id="KW-1185">Reference proteome</keyword>
<organism evidence="2 3">
    <name type="scientific">Streptomyces nojiriensis</name>
    <dbReference type="NCBI Taxonomy" id="66374"/>
    <lineage>
        <taxon>Bacteria</taxon>
        <taxon>Bacillati</taxon>
        <taxon>Actinomycetota</taxon>
        <taxon>Actinomycetes</taxon>
        <taxon>Kitasatosporales</taxon>
        <taxon>Streptomycetaceae</taxon>
        <taxon>Streptomyces</taxon>
    </lineage>
</organism>
<feature type="compositionally biased region" description="Polar residues" evidence="1">
    <location>
        <begin position="83"/>
        <end position="96"/>
    </location>
</feature>